<sequence length="114" mass="13002">MMPLLRISGYFAIFLQHSLHFVGPTLSTISVWKHFFTGQRSLYAPRTRVSLFLIPNKNTILLSSHPNAPLPLQLHRTPLNRPPRVRIRTLSRPKTSGSHILLAPPLPTHCYIYA</sequence>
<protein>
    <submittedName>
        <fullName evidence="1">Uncharacterized protein</fullName>
    </submittedName>
</protein>
<dbReference type="AlphaFoldDB" id="A0AA86SL72"/>
<accession>A0AA86SL72</accession>
<dbReference type="Proteomes" id="UP001189624">
    <property type="component" value="Chromosome 6"/>
</dbReference>
<organism evidence="1 2">
    <name type="scientific">Sphenostylis stenocarpa</name>
    <dbReference type="NCBI Taxonomy" id="92480"/>
    <lineage>
        <taxon>Eukaryota</taxon>
        <taxon>Viridiplantae</taxon>
        <taxon>Streptophyta</taxon>
        <taxon>Embryophyta</taxon>
        <taxon>Tracheophyta</taxon>
        <taxon>Spermatophyta</taxon>
        <taxon>Magnoliopsida</taxon>
        <taxon>eudicotyledons</taxon>
        <taxon>Gunneridae</taxon>
        <taxon>Pentapetalae</taxon>
        <taxon>rosids</taxon>
        <taxon>fabids</taxon>
        <taxon>Fabales</taxon>
        <taxon>Fabaceae</taxon>
        <taxon>Papilionoideae</taxon>
        <taxon>50 kb inversion clade</taxon>
        <taxon>NPAAA clade</taxon>
        <taxon>indigoferoid/millettioid clade</taxon>
        <taxon>Phaseoleae</taxon>
        <taxon>Sphenostylis</taxon>
    </lineage>
</organism>
<keyword evidence="2" id="KW-1185">Reference proteome</keyword>
<gene>
    <name evidence="1" type="ORF">AYBTSS11_LOCUS20137</name>
</gene>
<name>A0AA86SL72_9FABA</name>
<proteinExistence type="predicted"/>
<dbReference type="EMBL" id="OY731403">
    <property type="protein sequence ID" value="CAJ1964117.1"/>
    <property type="molecule type" value="Genomic_DNA"/>
</dbReference>
<evidence type="ECO:0000313" key="2">
    <source>
        <dbReference type="Proteomes" id="UP001189624"/>
    </source>
</evidence>
<evidence type="ECO:0000313" key="1">
    <source>
        <dbReference type="EMBL" id="CAJ1964117.1"/>
    </source>
</evidence>
<reference evidence="1" key="1">
    <citation type="submission" date="2023-10" db="EMBL/GenBank/DDBJ databases">
        <authorList>
            <person name="Domelevo Entfellner J.-B."/>
        </authorList>
    </citation>
    <scope>NUCLEOTIDE SEQUENCE</scope>
</reference>
<dbReference type="Gramene" id="rna-AYBTSS11_LOCUS20137">
    <property type="protein sequence ID" value="CAJ1964117.1"/>
    <property type="gene ID" value="gene-AYBTSS11_LOCUS20137"/>
</dbReference>